<reference evidence="2" key="1">
    <citation type="submission" date="2020-12" db="EMBL/GenBank/DDBJ databases">
        <title>Bacterial taxonomy.</title>
        <authorList>
            <person name="Pan X."/>
        </authorList>
    </citation>
    <scope>NUCLEOTIDE SEQUENCE</scope>
    <source>
        <strain evidence="2">B2012</strain>
    </source>
</reference>
<evidence type="ECO:0000313" key="3">
    <source>
        <dbReference type="Proteomes" id="UP000609531"/>
    </source>
</evidence>
<name>A0A934IIR4_9HYPH</name>
<dbReference type="PANTHER" id="PTHR34310">
    <property type="entry name" value="DUF427 DOMAIN PROTEIN (AFU_ORTHOLOGUE AFUA_3G02220)"/>
    <property type="match status" value="1"/>
</dbReference>
<sequence>MPNPAPGFRARPDHKVLVDSGPDAVTVRYGDAIVAASTAGLVVREDGYPARAYVPRDDVDVQLIPSEHTTYCPFKGRTVYFHVTVAGTRLADAAWSYPEPYDEMERIAGHVAFDDRFEIAIG</sequence>
<dbReference type="Pfam" id="PF04248">
    <property type="entry name" value="NTP_transf_9"/>
    <property type="match status" value="1"/>
</dbReference>
<gene>
    <name evidence="2" type="ORF">JCR33_16090</name>
</gene>
<dbReference type="InterPro" id="IPR038694">
    <property type="entry name" value="DUF427_sf"/>
</dbReference>
<keyword evidence="3" id="KW-1185">Reference proteome</keyword>
<dbReference type="InterPro" id="IPR007361">
    <property type="entry name" value="DUF427"/>
</dbReference>
<organism evidence="2 3">
    <name type="scientific">Acuticoccus mangrovi</name>
    <dbReference type="NCBI Taxonomy" id="2796142"/>
    <lineage>
        <taxon>Bacteria</taxon>
        <taxon>Pseudomonadati</taxon>
        <taxon>Pseudomonadota</taxon>
        <taxon>Alphaproteobacteria</taxon>
        <taxon>Hyphomicrobiales</taxon>
        <taxon>Amorphaceae</taxon>
        <taxon>Acuticoccus</taxon>
    </lineage>
</organism>
<comment type="caution">
    <text evidence="2">The sequence shown here is derived from an EMBL/GenBank/DDBJ whole genome shotgun (WGS) entry which is preliminary data.</text>
</comment>
<proteinExistence type="predicted"/>
<dbReference type="EMBL" id="JAEKJA010000013">
    <property type="protein sequence ID" value="MBJ3777228.1"/>
    <property type="molecule type" value="Genomic_DNA"/>
</dbReference>
<evidence type="ECO:0000259" key="1">
    <source>
        <dbReference type="Pfam" id="PF04248"/>
    </source>
</evidence>
<evidence type="ECO:0000313" key="2">
    <source>
        <dbReference type="EMBL" id="MBJ3777228.1"/>
    </source>
</evidence>
<dbReference type="AlphaFoldDB" id="A0A934IIR4"/>
<feature type="domain" description="DUF427" evidence="1">
    <location>
        <begin position="25"/>
        <end position="115"/>
    </location>
</feature>
<dbReference type="RefSeq" id="WP_198883130.1">
    <property type="nucleotide sequence ID" value="NZ_JAEKJA010000013.1"/>
</dbReference>
<protein>
    <submittedName>
        <fullName evidence="2">DUF427 domain-containing protein</fullName>
    </submittedName>
</protein>
<dbReference type="PANTHER" id="PTHR34310:SF8">
    <property type="entry name" value="CONSERVED PROTEIN"/>
    <property type="match status" value="1"/>
</dbReference>
<dbReference type="Gene3D" id="2.170.150.40">
    <property type="entry name" value="Domain of unknown function (DUF427)"/>
    <property type="match status" value="1"/>
</dbReference>
<accession>A0A934IIR4</accession>
<dbReference type="Proteomes" id="UP000609531">
    <property type="component" value="Unassembled WGS sequence"/>
</dbReference>